<dbReference type="Proteomes" id="UP001060919">
    <property type="component" value="Chromosome"/>
</dbReference>
<name>A0A915YCN3_9BACT</name>
<organism evidence="1 2">
    <name type="scientific">Aureispira anguillae</name>
    <dbReference type="NCBI Taxonomy" id="2864201"/>
    <lineage>
        <taxon>Bacteria</taxon>
        <taxon>Pseudomonadati</taxon>
        <taxon>Bacteroidota</taxon>
        <taxon>Saprospiria</taxon>
        <taxon>Saprospirales</taxon>
        <taxon>Saprospiraceae</taxon>
        <taxon>Aureispira</taxon>
    </lineage>
</organism>
<dbReference type="RefSeq" id="WP_264791912.1">
    <property type="nucleotide sequence ID" value="NZ_AP026867.1"/>
</dbReference>
<dbReference type="AlphaFoldDB" id="A0A915YCN3"/>
<sequence length="481" mass="53735">MKDPIMFNPILEELGTSIDGYELYSKAFELMVAQRTALINDDWEQLEKLTKNGLYQAFANWQMLYKQPTSKPLRSFNDLAQRMKKDLEGYLATENDPTSIARKLKAQVLAAIPDIDAASLKKVEELDLDYFFEEDLAALDDAQIEDDNIRKGIEGTVGLAAKSIIALGQVSFYTYSALAKEENYEIYDFNVLLKNIQAALKTIEQDLMLILRTIYANQLTGTAASLNAQKFISKLENWVPKLGRMQAISRNYALFLKEKKKGTKAEQMGRLSAIGGNLLRAIYTTFTAVYYCSLEEKLTVKSEKNQQFIKQTPKVGFEFSFPNGKNVELAKLKEEQDGNYVEIAGFVKSISTRRDADGKLLSHLLLEDPSSGAEIDVVAIYAHLVHLGVHGGSYCQLSGSWRKASAVNMGNPAVEIEKLAINKLAKESWVVLFFDLVDQFIDRWSGGLNLQFGIAPHVSAFEGDNESSILGAGELIFQPII</sequence>
<proteinExistence type="predicted"/>
<evidence type="ECO:0000313" key="1">
    <source>
        <dbReference type="EMBL" id="BDS10624.1"/>
    </source>
</evidence>
<keyword evidence="2" id="KW-1185">Reference proteome</keyword>
<evidence type="ECO:0000313" key="2">
    <source>
        <dbReference type="Proteomes" id="UP001060919"/>
    </source>
</evidence>
<accession>A0A915YCN3</accession>
<gene>
    <name evidence="1" type="ORF">AsAng_0013330</name>
</gene>
<dbReference type="KEGG" id="aup:AsAng_0013330"/>
<dbReference type="EMBL" id="AP026867">
    <property type="protein sequence ID" value="BDS10624.1"/>
    <property type="molecule type" value="Genomic_DNA"/>
</dbReference>
<reference evidence="1" key="1">
    <citation type="submission" date="2022-09" db="EMBL/GenBank/DDBJ databases">
        <title>Aureispira anguillicida sp. nov., isolated from Leptocephalus of Japanese eel Anguilla japonica.</title>
        <authorList>
            <person name="Yuasa K."/>
            <person name="Mekata T."/>
            <person name="Ikunari K."/>
        </authorList>
    </citation>
    <scope>NUCLEOTIDE SEQUENCE</scope>
    <source>
        <strain evidence="1">EL160426</strain>
    </source>
</reference>
<protein>
    <submittedName>
        <fullName evidence="1">Uncharacterized protein</fullName>
    </submittedName>
</protein>